<keyword evidence="4" id="KW-1185">Reference proteome</keyword>
<dbReference type="Proteomes" id="UP000392064">
    <property type="component" value="Chromosome"/>
</dbReference>
<name>A0A5Q2MJT6_9ACTN</name>
<dbReference type="AlphaFoldDB" id="A0A5Q2MJT6"/>
<feature type="region of interest" description="Disordered" evidence="1">
    <location>
        <begin position="324"/>
        <end position="347"/>
    </location>
</feature>
<dbReference type="RefSeq" id="WP_153652584.1">
    <property type="nucleotide sequence ID" value="NZ_CP045737.1"/>
</dbReference>
<evidence type="ECO:0000313" key="3">
    <source>
        <dbReference type="EMBL" id="QGG41316.1"/>
    </source>
</evidence>
<dbReference type="KEGG" id="aef:GEV26_08035"/>
<dbReference type="GO" id="GO:0016874">
    <property type="term" value="F:ligase activity"/>
    <property type="evidence" value="ECO:0007669"/>
    <property type="project" value="UniProtKB-KW"/>
</dbReference>
<protein>
    <submittedName>
        <fullName evidence="3">ATP-dependent DNA ligase</fullName>
    </submittedName>
</protein>
<dbReference type="InterPro" id="IPR052171">
    <property type="entry name" value="NHEJ_LigD"/>
</dbReference>
<dbReference type="EMBL" id="CP045737">
    <property type="protein sequence ID" value="QGG41316.1"/>
    <property type="molecule type" value="Genomic_DNA"/>
</dbReference>
<reference evidence="3 4" key="1">
    <citation type="submission" date="2019-11" db="EMBL/GenBank/DDBJ databases">
        <authorList>
            <person name="Li J."/>
        </authorList>
    </citation>
    <scope>NUCLEOTIDE SEQUENCE [LARGE SCALE GENOMIC DNA]</scope>
    <source>
        <strain evidence="3 4">MF47</strain>
    </source>
</reference>
<gene>
    <name evidence="3" type="ORF">GEV26_08035</name>
</gene>
<organism evidence="3 4">
    <name type="scientific">Aeromicrobium yanjiei</name>
    <dbReference type="NCBI Taxonomy" id="2662028"/>
    <lineage>
        <taxon>Bacteria</taxon>
        <taxon>Bacillati</taxon>
        <taxon>Actinomycetota</taxon>
        <taxon>Actinomycetes</taxon>
        <taxon>Propionibacteriales</taxon>
        <taxon>Nocardioidaceae</taxon>
        <taxon>Aeromicrobium</taxon>
    </lineage>
</organism>
<dbReference type="Gene3D" id="3.90.920.10">
    <property type="entry name" value="DNA primase, PRIM domain"/>
    <property type="match status" value="1"/>
</dbReference>
<evidence type="ECO:0000259" key="2">
    <source>
        <dbReference type="Pfam" id="PF21686"/>
    </source>
</evidence>
<dbReference type="InterPro" id="IPR014145">
    <property type="entry name" value="LigD_pol_dom"/>
</dbReference>
<keyword evidence="3" id="KW-0436">Ligase</keyword>
<proteinExistence type="predicted"/>
<dbReference type="Pfam" id="PF21686">
    <property type="entry name" value="LigD_Prim-Pol"/>
    <property type="match status" value="1"/>
</dbReference>
<sequence>MASDAVEIEAGGRSVRVSSPSRVIFEATDASPEVTKVMVAEYYVAVADGLMRALQDRPVALERWPKGVREGMVMSTRADSHGDAFYQKRMMRGAPSYVESTQVLFPSGRPADEMCMTEIAVAAWAAHMGAITFHPWPTRRIDNDRPDELRIDLDPFGAATFADAVRVAAVARDLFAELGIRAFAKTSGKRGVHIYARVAPSWTFTDVRHAAIAFARELERRTDGVTTAWWKEERGDNIFVDFNQNCRDRTIASAYSLRPAPGATVSMPVTWDELAALDGPQAFTLHTVPDKLAADGDAWAEIDDVHHSLEPLLELWAADPVEMPYPPEYPKMPGEPKRVQPSKAKKA</sequence>
<evidence type="ECO:0000256" key="1">
    <source>
        <dbReference type="SAM" id="MobiDB-lite"/>
    </source>
</evidence>
<evidence type="ECO:0000313" key="4">
    <source>
        <dbReference type="Proteomes" id="UP000392064"/>
    </source>
</evidence>
<feature type="domain" description="DNA ligase D polymerase" evidence="2">
    <location>
        <begin position="35"/>
        <end position="299"/>
    </location>
</feature>
<dbReference type="PANTHER" id="PTHR42705:SF3">
    <property type="entry name" value="ATP-DEPENDENT DNA LIGASE"/>
    <property type="match status" value="1"/>
</dbReference>
<accession>A0A5Q2MJT6</accession>
<dbReference type="PANTHER" id="PTHR42705">
    <property type="entry name" value="BIFUNCTIONAL NON-HOMOLOGOUS END JOINING PROTEIN LIGD"/>
    <property type="match status" value="1"/>
</dbReference>